<dbReference type="PANTHER" id="PTHR12765">
    <property type="entry name" value="RED PROTEIN IK FACTOR CYTOKINE IK"/>
    <property type="match status" value="1"/>
</dbReference>
<dbReference type="Pfam" id="PF07808">
    <property type="entry name" value="RED_N"/>
    <property type="match status" value="3"/>
</dbReference>
<gene>
    <name evidence="8" type="ORF">V8G54_006428</name>
</gene>
<sequence length="556" mass="63849">MTASNKRNYKEKPIRRKEEKPEEPEVPKYRDRAKERREDQNPDYEQTELGFHAVAPPGTVDLRTRKEDKQAVFWDCSLTMLWYCVGHLMRTSYLLRRASTLEHTHLVKGLDYALLNKVRSEIEKKPDAGDDTDGKSRSTKEDQQVSIRTATAKEGGYHHDIPTTLHRSKADCPVPEEMVTVSVDGSVLDRIAKIMSYLRLGSSGKILKKKKKEKDAKGKILAVGNGYDKEDKPSKVESGAKHQAEKEIIPPPPPPIKKNPLHSREKQGPAVARAEDDDIFLGDGIDYDVPGKDLSQTPVSEDMEESPRNKEKPSYFEEPTYGPVPPSMLPQGWQETNGYDVMQTQALAGGYQGEWQEYQYAEQLAYPDQYLQPNMQTYDVQGGVNLPQDPRFMTQEEKDRGLGSVFKRDDQRLQQLREKDAREKDPNFISESYSECYPGYQEYNREIVDSDDEDDLSKMDMGGRAKGRLHRWDFETEEEWATYNEQKEAMPKAAFQFGVKMQDGRKTRKQNKDQKLNNDLHKINKILARKKMEKDTNGEGGHHYDDEPTPGKKLRI</sequence>
<dbReference type="GO" id="GO:0005634">
    <property type="term" value="C:nucleus"/>
    <property type="evidence" value="ECO:0007669"/>
    <property type="project" value="UniProtKB-SubCell"/>
</dbReference>
<dbReference type="InterPro" id="IPR012916">
    <property type="entry name" value="RED_N"/>
</dbReference>
<protein>
    <submittedName>
        <fullName evidence="8">Uncharacterized protein</fullName>
    </submittedName>
</protein>
<evidence type="ECO:0000256" key="1">
    <source>
        <dbReference type="ARBA" id="ARBA00004123"/>
    </source>
</evidence>
<feature type="compositionally biased region" description="Basic and acidic residues" evidence="5">
    <location>
        <begin position="305"/>
        <end position="315"/>
    </location>
</feature>
<keyword evidence="9" id="KW-1185">Reference proteome</keyword>
<proteinExistence type="inferred from homology"/>
<feature type="domain" description="RED-like N-terminal" evidence="7">
    <location>
        <begin position="156"/>
        <end position="211"/>
    </location>
</feature>
<evidence type="ECO:0000313" key="8">
    <source>
        <dbReference type="EMBL" id="WVZ19106.1"/>
    </source>
</evidence>
<organism evidence="8 9">
    <name type="scientific">Vigna mungo</name>
    <name type="common">Black gram</name>
    <name type="synonym">Phaseolus mungo</name>
    <dbReference type="NCBI Taxonomy" id="3915"/>
    <lineage>
        <taxon>Eukaryota</taxon>
        <taxon>Viridiplantae</taxon>
        <taxon>Streptophyta</taxon>
        <taxon>Embryophyta</taxon>
        <taxon>Tracheophyta</taxon>
        <taxon>Spermatophyta</taxon>
        <taxon>Magnoliopsida</taxon>
        <taxon>eudicotyledons</taxon>
        <taxon>Gunneridae</taxon>
        <taxon>Pentapetalae</taxon>
        <taxon>rosids</taxon>
        <taxon>fabids</taxon>
        <taxon>Fabales</taxon>
        <taxon>Fabaceae</taxon>
        <taxon>Papilionoideae</taxon>
        <taxon>50 kb inversion clade</taxon>
        <taxon>NPAAA clade</taxon>
        <taxon>indigoferoid/millettioid clade</taxon>
        <taxon>Phaseoleae</taxon>
        <taxon>Vigna</taxon>
    </lineage>
</organism>
<name>A0AAQ3NYZ7_VIGMU</name>
<feature type="compositionally biased region" description="Basic and acidic residues" evidence="5">
    <location>
        <begin position="530"/>
        <end position="550"/>
    </location>
</feature>
<evidence type="ECO:0000256" key="3">
    <source>
        <dbReference type="ARBA" id="ARBA00022737"/>
    </source>
</evidence>
<keyword evidence="3" id="KW-0677">Repeat</keyword>
<feature type="domain" description="RED-like N-terminal" evidence="7">
    <location>
        <begin position="101"/>
        <end position="146"/>
    </location>
</feature>
<keyword evidence="4" id="KW-0539">Nucleus</keyword>
<evidence type="ECO:0000313" key="9">
    <source>
        <dbReference type="Proteomes" id="UP001374535"/>
    </source>
</evidence>
<feature type="domain" description="RED-like N-terminal" evidence="7">
    <location>
        <begin position="6"/>
        <end position="71"/>
    </location>
</feature>
<dbReference type="EMBL" id="CP144699">
    <property type="protein sequence ID" value="WVZ19106.1"/>
    <property type="molecule type" value="Genomic_DNA"/>
</dbReference>
<evidence type="ECO:0000259" key="6">
    <source>
        <dbReference type="Pfam" id="PF07807"/>
    </source>
</evidence>
<accession>A0AAQ3NYZ7</accession>
<dbReference type="InterPro" id="IPR012492">
    <property type="entry name" value="RED_C"/>
</dbReference>
<feature type="compositionally biased region" description="Basic and acidic residues" evidence="5">
    <location>
        <begin position="8"/>
        <end position="40"/>
    </location>
</feature>
<feature type="region of interest" description="Disordered" evidence="5">
    <location>
        <begin position="530"/>
        <end position="556"/>
    </location>
</feature>
<feature type="compositionally biased region" description="Basic and acidic residues" evidence="5">
    <location>
        <begin position="124"/>
        <end position="143"/>
    </location>
</feature>
<feature type="region of interest" description="Disordered" evidence="5">
    <location>
        <begin position="1"/>
        <end position="55"/>
    </location>
</feature>
<evidence type="ECO:0000256" key="2">
    <source>
        <dbReference type="ARBA" id="ARBA00006660"/>
    </source>
</evidence>
<dbReference type="InterPro" id="IPR039896">
    <property type="entry name" value="Red-like"/>
</dbReference>
<feature type="domain" description="Protein RED C-terminal" evidence="6">
    <location>
        <begin position="433"/>
        <end position="539"/>
    </location>
</feature>
<evidence type="ECO:0000259" key="7">
    <source>
        <dbReference type="Pfam" id="PF07808"/>
    </source>
</evidence>
<dbReference type="Pfam" id="PF07807">
    <property type="entry name" value="RED_C"/>
    <property type="match status" value="1"/>
</dbReference>
<evidence type="ECO:0000256" key="5">
    <source>
        <dbReference type="SAM" id="MobiDB-lite"/>
    </source>
</evidence>
<dbReference type="AlphaFoldDB" id="A0AAQ3NYZ7"/>
<feature type="compositionally biased region" description="Basic and acidic residues" evidence="5">
    <location>
        <begin position="227"/>
        <end position="248"/>
    </location>
</feature>
<evidence type="ECO:0000256" key="4">
    <source>
        <dbReference type="ARBA" id="ARBA00023242"/>
    </source>
</evidence>
<comment type="similarity">
    <text evidence="2">Belongs to the RED family.</text>
</comment>
<dbReference type="Proteomes" id="UP001374535">
    <property type="component" value="Chromosome 2"/>
</dbReference>
<feature type="region of interest" description="Disordered" evidence="5">
    <location>
        <begin position="124"/>
        <end position="168"/>
    </location>
</feature>
<feature type="region of interest" description="Disordered" evidence="5">
    <location>
        <begin position="224"/>
        <end position="334"/>
    </location>
</feature>
<reference evidence="8 9" key="1">
    <citation type="journal article" date="2023" name="Life. Sci Alliance">
        <title>Evolutionary insights into 3D genome organization and epigenetic landscape of Vigna mungo.</title>
        <authorList>
            <person name="Junaid A."/>
            <person name="Singh B."/>
            <person name="Bhatia S."/>
        </authorList>
    </citation>
    <scope>NUCLEOTIDE SEQUENCE [LARGE SCALE GENOMIC DNA]</scope>
    <source>
        <strain evidence="8">Urdbean</strain>
    </source>
</reference>
<comment type="subcellular location">
    <subcellularLocation>
        <location evidence="1">Nucleus</location>
    </subcellularLocation>
</comment>